<dbReference type="EMBL" id="QRHA01000006">
    <property type="protein sequence ID" value="RDV25469.1"/>
    <property type="molecule type" value="Genomic_DNA"/>
</dbReference>
<keyword evidence="1" id="KW-1133">Transmembrane helix</keyword>
<keyword evidence="1" id="KW-0472">Membrane</keyword>
<name>A0A3D8M7B3_9ALTE</name>
<dbReference type="Proteomes" id="UP000256561">
    <property type="component" value="Unassembled WGS sequence"/>
</dbReference>
<evidence type="ECO:0000313" key="2">
    <source>
        <dbReference type="EMBL" id="RDV25469.1"/>
    </source>
</evidence>
<sequence>MKLRNWSGALHKWLGLILAGWLLLMAVTGSVLLFKVPLLKWQYAQLQLPQPVTPPQSASLLDALPSPLSEGFAYLPTADRPWLEVVTSDKTHWYFNADGPVLTREPHGDLISWLVELHHHLALGDTGKKLLGLLGLASLALIVTGLIRWWPRHQISRRHLAVRWHRPWSKRGLQTLWQLHRSTGVLIWLPITLSLTTGSAIMYAKPVNQTLNRLLPFAGSATPTPDNTPAPALDWQSRFARAQELMPGADIRLVYLDKSRMRLKHPDEWHPNGRNYLAFDAQNGELLELRDVRTTVLGNRLSHTIYPMHVAAIGGAPMLVMVLLAGLALILLPLTGILYFINRKKTGALPH</sequence>
<proteinExistence type="predicted"/>
<reference evidence="3" key="1">
    <citation type="submission" date="2018-08" db="EMBL/GenBank/DDBJ databases">
        <authorList>
            <person name="Zhang J."/>
            <person name="Du Z.-J."/>
        </authorList>
    </citation>
    <scope>NUCLEOTIDE SEQUENCE [LARGE SCALE GENOMIC DNA]</scope>
    <source>
        <strain evidence="3">KCTC 52655</strain>
    </source>
</reference>
<dbReference type="PANTHER" id="PTHR34219">
    <property type="entry name" value="IRON-REGULATED INNER MEMBRANE PROTEIN-RELATED"/>
    <property type="match status" value="1"/>
</dbReference>
<dbReference type="InterPro" id="IPR005625">
    <property type="entry name" value="PepSY-ass_TM"/>
</dbReference>
<comment type="caution">
    <text evidence="2">The sequence shown here is derived from an EMBL/GenBank/DDBJ whole genome shotgun (WGS) entry which is preliminary data.</text>
</comment>
<dbReference type="AlphaFoldDB" id="A0A3D8M7B3"/>
<evidence type="ECO:0000313" key="3">
    <source>
        <dbReference type="Proteomes" id="UP000256561"/>
    </source>
</evidence>
<feature type="transmembrane region" description="Helical" evidence="1">
    <location>
        <begin position="130"/>
        <end position="150"/>
    </location>
</feature>
<accession>A0A3D8M7B3</accession>
<organism evidence="2 3">
    <name type="scientific">Alteromonas aestuariivivens</name>
    <dbReference type="NCBI Taxonomy" id="1938339"/>
    <lineage>
        <taxon>Bacteria</taxon>
        <taxon>Pseudomonadati</taxon>
        <taxon>Pseudomonadota</taxon>
        <taxon>Gammaproteobacteria</taxon>
        <taxon>Alteromonadales</taxon>
        <taxon>Alteromonadaceae</taxon>
        <taxon>Alteromonas/Salinimonas group</taxon>
        <taxon>Alteromonas</taxon>
    </lineage>
</organism>
<dbReference type="OrthoDB" id="9776609at2"/>
<gene>
    <name evidence="2" type="ORF">DXV75_09205</name>
</gene>
<feature type="transmembrane region" description="Helical" evidence="1">
    <location>
        <begin position="12"/>
        <end position="34"/>
    </location>
</feature>
<feature type="transmembrane region" description="Helical" evidence="1">
    <location>
        <begin position="318"/>
        <end position="341"/>
    </location>
</feature>
<feature type="transmembrane region" description="Helical" evidence="1">
    <location>
        <begin position="185"/>
        <end position="204"/>
    </location>
</feature>
<keyword evidence="1" id="KW-0812">Transmembrane</keyword>
<dbReference type="RefSeq" id="WP_115593123.1">
    <property type="nucleotide sequence ID" value="NZ_QRHA01000006.1"/>
</dbReference>
<evidence type="ECO:0000256" key="1">
    <source>
        <dbReference type="SAM" id="Phobius"/>
    </source>
</evidence>
<protein>
    <submittedName>
        <fullName evidence="2">PepSY domain-containing protein</fullName>
    </submittedName>
</protein>
<keyword evidence="3" id="KW-1185">Reference proteome</keyword>
<dbReference type="Pfam" id="PF03929">
    <property type="entry name" value="PepSY_TM"/>
    <property type="match status" value="1"/>
</dbReference>